<dbReference type="EMBL" id="OBMI01000002">
    <property type="protein sequence ID" value="SOB87165.1"/>
    <property type="molecule type" value="Genomic_DNA"/>
</dbReference>
<feature type="compositionally biased region" description="Low complexity" evidence="1">
    <location>
        <begin position="17"/>
        <end position="30"/>
    </location>
</feature>
<gene>
    <name evidence="2" type="ORF">SAMN06297144_2288</name>
</gene>
<reference evidence="2 3" key="1">
    <citation type="submission" date="2017-07" db="EMBL/GenBank/DDBJ databases">
        <authorList>
            <person name="Sun Z.S."/>
            <person name="Albrecht U."/>
            <person name="Echele G."/>
            <person name="Lee C.C."/>
        </authorList>
    </citation>
    <scope>NUCLEOTIDE SEQUENCE [LARGE SCALE GENOMIC DNA]</scope>
    <source>
        <strain evidence="2 3">CGMCC 1.12672</strain>
    </source>
</reference>
<sequence length="192" mass="21744">MARLAVAALDISPMTNESDQQSDPKPSPSEQWLAARAPGFQHLPDLDRRAIYDFAFLWSLFEARLQGGFARSNTIRDMVDGWRDANTLDIAAHADDIAYFRQRYFANGELTGHYPYLNLRPGDHPAIVQSVLDGSSEAPRDQMLALLMIVWRLRNNLFHGAKWAYALQDQLDNFTHANAVLMRLLDQHGGLH</sequence>
<name>A0A285QYY0_9SPHN</name>
<organism evidence="2 3">
    <name type="scientific">Sphingomonas guangdongensis</name>
    <dbReference type="NCBI Taxonomy" id="1141890"/>
    <lineage>
        <taxon>Bacteria</taxon>
        <taxon>Pseudomonadati</taxon>
        <taxon>Pseudomonadota</taxon>
        <taxon>Alphaproteobacteria</taxon>
        <taxon>Sphingomonadales</taxon>
        <taxon>Sphingomonadaceae</taxon>
        <taxon>Sphingomonas</taxon>
    </lineage>
</organism>
<protein>
    <submittedName>
        <fullName evidence="2">Uncharacterized protein</fullName>
    </submittedName>
</protein>
<dbReference type="AlphaFoldDB" id="A0A285QYY0"/>
<evidence type="ECO:0000313" key="2">
    <source>
        <dbReference type="EMBL" id="SOB87165.1"/>
    </source>
</evidence>
<proteinExistence type="predicted"/>
<feature type="region of interest" description="Disordered" evidence="1">
    <location>
        <begin position="9"/>
        <end position="30"/>
    </location>
</feature>
<accession>A0A285QYY0</accession>
<dbReference type="Proteomes" id="UP000219494">
    <property type="component" value="Unassembled WGS sequence"/>
</dbReference>
<evidence type="ECO:0000256" key="1">
    <source>
        <dbReference type="SAM" id="MobiDB-lite"/>
    </source>
</evidence>
<keyword evidence="3" id="KW-1185">Reference proteome</keyword>
<evidence type="ECO:0000313" key="3">
    <source>
        <dbReference type="Proteomes" id="UP000219494"/>
    </source>
</evidence>